<proteinExistence type="predicted"/>
<dbReference type="GO" id="GO:0004806">
    <property type="term" value="F:triacylglycerol lipase activity"/>
    <property type="evidence" value="ECO:0007669"/>
    <property type="project" value="InterPro"/>
</dbReference>
<dbReference type="InterPro" id="IPR029058">
    <property type="entry name" value="AB_hydrolase_fold"/>
</dbReference>
<feature type="domain" description="Fungal lipase-type" evidence="2">
    <location>
        <begin position="35"/>
        <end position="198"/>
    </location>
</feature>
<protein>
    <recommendedName>
        <fullName evidence="2">Fungal lipase-type domain-containing protein</fullName>
    </recommendedName>
</protein>
<dbReference type="CDD" id="cd00519">
    <property type="entry name" value="Lipase_3"/>
    <property type="match status" value="1"/>
</dbReference>
<name>A0AAF0W5W7_DAUCS</name>
<keyword evidence="1" id="KW-0378">Hydrolase</keyword>
<dbReference type="GO" id="GO:0006629">
    <property type="term" value="P:lipid metabolic process"/>
    <property type="evidence" value="ECO:0007669"/>
    <property type="project" value="InterPro"/>
</dbReference>
<dbReference type="InterPro" id="IPR002921">
    <property type="entry name" value="Fungal_lipase-type"/>
</dbReference>
<dbReference type="EMBL" id="CP093343">
    <property type="protein sequence ID" value="WOG82193.1"/>
    <property type="molecule type" value="Genomic_DNA"/>
</dbReference>
<organism evidence="3 4">
    <name type="scientific">Daucus carota subsp. sativus</name>
    <name type="common">Carrot</name>
    <dbReference type="NCBI Taxonomy" id="79200"/>
    <lineage>
        <taxon>Eukaryota</taxon>
        <taxon>Viridiplantae</taxon>
        <taxon>Streptophyta</taxon>
        <taxon>Embryophyta</taxon>
        <taxon>Tracheophyta</taxon>
        <taxon>Spermatophyta</taxon>
        <taxon>Magnoliopsida</taxon>
        <taxon>eudicotyledons</taxon>
        <taxon>Gunneridae</taxon>
        <taxon>Pentapetalae</taxon>
        <taxon>asterids</taxon>
        <taxon>campanulids</taxon>
        <taxon>Apiales</taxon>
        <taxon>Apiaceae</taxon>
        <taxon>Apioideae</taxon>
        <taxon>Scandiceae</taxon>
        <taxon>Daucinae</taxon>
        <taxon>Daucus</taxon>
        <taxon>Daucus sect. Daucus</taxon>
    </lineage>
</organism>
<dbReference type="Pfam" id="PF01764">
    <property type="entry name" value="Lipase_3"/>
    <property type="match status" value="1"/>
</dbReference>
<dbReference type="PANTHER" id="PTHR46086:SF17">
    <property type="entry name" value="ALPHA_BETA-HYDROLASES SUPERFAMILY PROTEIN"/>
    <property type="match status" value="1"/>
</dbReference>
<evidence type="ECO:0000313" key="4">
    <source>
        <dbReference type="Proteomes" id="UP000077755"/>
    </source>
</evidence>
<reference evidence="3" key="2">
    <citation type="submission" date="2022-03" db="EMBL/GenBank/DDBJ databases">
        <title>Draft title - Genomic analysis of global carrot germplasm unveils the trajectory of domestication and the origin of high carotenoid orange carrot.</title>
        <authorList>
            <person name="Iorizzo M."/>
            <person name="Ellison S."/>
            <person name="Senalik D."/>
            <person name="Macko-Podgorni A."/>
            <person name="Grzebelus D."/>
            <person name="Bostan H."/>
            <person name="Rolling W."/>
            <person name="Curaba J."/>
            <person name="Simon P."/>
        </authorList>
    </citation>
    <scope>NUCLEOTIDE SEQUENCE</scope>
    <source>
        <tissue evidence="3">Leaf</tissue>
    </source>
</reference>
<gene>
    <name evidence="3" type="ORF">DCAR_0101355</name>
</gene>
<sequence>MEFLDSFDFYNQYQKKATTQAFMCWDKSADDELIVVAFRGTETFDADAWSSDIDLSWYELHQGKKEVHGKVHGGFMKALGLQKSHGWPLIYQKDDEKPLAYYVIRDKLREILQANEKAKFIVTGHSLGGALTILFPAILAYHDDDLLLKRLQGIYTFGQPRVGDKEFGDYMEGLFSSYEIQYLRYVYCNDIVPRLPYDDKSFMFKHFGKCLYFNTFYEGKVVAEEPNKNYFSPWYTIPQTIPQTLNGPDYKEPGILQVLRVIGQVLFYIYIHDLHVFRGPRASNKYSFIIFF</sequence>
<accession>A0AAF0W5W7</accession>
<dbReference type="InterPro" id="IPR044819">
    <property type="entry name" value="OBL-like"/>
</dbReference>
<dbReference type="SUPFAM" id="SSF53474">
    <property type="entry name" value="alpha/beta-Hydrolases"/>
    <property type="match status" value="1"/>
</dbReference>
<evidence type="ECO:0000313" key="3">
    <source>
        <dbReference type="EMBL" id="WOG82193.1"/>
    </source>
</evidence>
<evidence type="ECO:0000259" key="2">
    <source>
        <dbReference type="Pfam" id="PF01764"/>
    </source>
</evidence>
<dbReference type="AlphaFoldDB" id="A0AAF0W5W7"/>
<evidence type="ECO:0000256" key="1">
    <source>
        <dbReference type="ARBA" id="ARBA00022801"/>
    </source>
</evidence>
<dbReference type="PANTHER" id="PTHR46086">
    <property type="entry name" value="ALPHA/BETA-HYDROLASES SUPERFAMILY PROTEIN"/>
    <property type="match status" value="1"/>
</dbReference>
<reference evidence="3" key="1">
    <citation type="journal article" date="2016" name="Nat. Genet.">
        <title>A high-quality carrot genome assembly provides new insights into carotenoid accumulation and asterid genome evolution.</title>
        <authorList>
            <person name="Iorizzo M."/>
            <person name="Ellison S."/>
            <person name="Senalik D."/>
            <person name="Zeng P."/>
            <person name="Satapoomin P."/>
            <person name="Huang J."/>
            <person name="Bowman M."/>
            <person name="Iovene M."/>
            <person name="Sanseverino W."/>
            <person name="Cavagnaro P."/>
            <person name="Yildiz M."/>
            <person name="Macko-Podgorni A."/>
            <person name="Moranska E."/>
            <person name="Grzebelus E."/>
            <person name="Grzebelus D."/>
            <person name="Ashrafi H."/>
            <person name="Zheng Z."/>
            <person name="Cheng S."/>
            <person name="Spooner D."/>
            <person name="Van Deynze A."/>
            <person name="Simon P."/>
        </authorList>
    </citation>
    <scope>NUCLEOTIDE SEQUENCE</scope>
    <source>
        <tissue evidence="3">Leaf</tissue>
    </source>
</reference>
<dbReference type="Proteomes" id="UP000077755">
    <property type="component" value="Chromosome 1"/>
</dbReference>
<keyword evidence="4" id="KW-1185">Reference proteome</keyword>
<dbReference type="Gene3D" id="3.40.50.1820">
    <property type="entry name" value="alpha/beta hydrolase"/>
    <property type="match status" value="1"/>
</dbReference>